<dbReference type="EMBL" id="OU594965">
    <property type="protein sequence ID" value="CAG9287055.1"/>
    <property type="molecule type" value="Genomic_DNA"/>
</dbReference>
<feature type="region of interest" description="Disordered" evidence="1">
    <location>
        <begin position="160"/>
        <end position="209"/>
    </location>
</feature>
<evidence type="ECO:0000256" key="1">
    <source>
        <dbReference type="SAM" id="MobiDB-lite"/>
    </source>
</evidence>
<organism evidence="2">
    <name type="scientific">Phaeodactylum tricornutum</name>
    <name type="common">Diatom</name>
    <dbReference type="NCBI Taxonomy" id="2850"/>
    <lineage>
        <taxon>Eukaryota</taxon>
        <taxon>Sar</taxon>
        <taxon>Stramenopiles</taxon>
        <taxon>Ochrophyta</taxon>
        <taxon>Bacillariophyta</taxon>
        <taxon>Bacillariophyceae</taxon>
        <taxon>Bacillariophycidae</taxon>
        <taxon>Naviculales</taxon>
        <taxon>Phaeodactylaceae</taxon>
        <taxon>Phaeodactylum</taxon>
    </lineage>
</organism>
<accession>A0A8J9X6Y3</accession>
<reference evidence="2" key="1">
    <citation type="submission" date="2022-02" db="EMBL/GenBank/DDBJ databases">
        <authorList>
            <person name="Giguere J D."/>
        </authorList>
    </citation>
    <scope>NUCLEOTIDE SEQUENCE</scope>
    <source>
        <strain evidence="2">CCAP 1055/1</strain>
    </source>
</reference>
<dbReference type="InterPro" id="IPR057583">
    <property type="entry name" value="PYCO1_repeat"/>
</dbReference>
<sequence>MHREFVRAVQSPTRCFSVSSSTVDLHKVALCAPRILTSYYYPTTDYSYINMNLKVATLTLVAGSAVAFTTPNQGRPDTSLFKYRPTTASWKSGGGYGGNSWSTPAPVGGTGSLGTGYNPGAAAPASNGYGSSNDAYTQQSNAAYSQQAVDPYTQQSNMYAAANNNNNNNSYGASSYTPAPSNPPPAYNSMPGAVSSSSGPAKNYAPTKWSPRGGSSAGFGGNSFGATNTGAMGTGYNPAAAAPISDSYSAPQQTQSSSNAYGNLAAEWGSMNVGNPSAAF</sequence>
<dbReference type="AlphaFoldDB" id="A0A8J9X6Y3"/>
<dbReference type="Proteomes" id="UP000836788">
    <property type="component" value="Chromosome 24"/>
</dbReference>
<protein>
    <submittedName>
        <fullName evidence="2">Uncharacterized protein</fullName>
    </submittedName>
</protein>
<evidence type="ECO:0000313" key="2">
    <source>
        <dbReference type="EMBL" id="CAG9287055.1"/>
    </source>
</evidence>
<feature type="compositionally biased region" description="Low complexity" evidence="1">
    <location>
        <begin position="160"/>
        <end position="179"/>
    </location>
</feature>
<name>A0A8J9X6Y3_PHATR</name>
<gene>
    <name evidence="2" type="ORF">PTTT1_LOCUS34338</name>
</gene>
<proteinExistence type="predicted"/>
<dbReference type="Pfam" id="PF24428">
    <property type="entry name" value="PYCO1_repeat"/>
    <property type="match status" value="1"/>
</dbReference>